<accession>A0A8C5CD56</accession>
<dbReference type="RefSeq" id="XP_030234466.1">
    <property type="nucleotide sequence ID" value="XM_030378606.1"/>
</dbReference>
<reference evidence="2" key="2">
    <citation type="submission" date="2025-09" db="UniProtKB">
        <authorList>
            <consortium name="Ensembl"/>
        </authorList>
    </citation>
    <scope>IDENTIFICATION</scope>
</reference>
<dbReference type="GeneID" id="115559638"/>
<dbReference type="OMA" id="KTCLGSC"/>
<organism evidence="2 3">
    <name type="scientific">Gadus morhua</name>
    <name type="common">Atlantic cod</name>
    <dbReference type="NCBI Taxonomy" id="8049"/>
    <lineage>
        <taxon>Eukaryota</taxon>
        <taxon>Metazoa</taxon>
        <taxon>Chordata</taxon>
        <taxon>Craniata</taxon>
        <taxon>Vertebrata</taxon>
        <taxon>Euteleostomi</taxon>
        <taxon>Actinopterygii</taxon>
        <taxon>Neopterygii</taxon>
        <taxon>Teleostei</taxon>
        <taxon>Neoteleostei</taxon>
        <taxon>Acanthomorphata</taxon>
        <taxon>Zeiogadaria</taxon>
        <taxon>Gadariae</taxon>
        <taxon>Gadiformes</taxon>
        <taxon>Gadoidei</taxon>
        <taxon>Gadidae</taxon>
        <taxon>Gadus</taxon>
    </lineage>
</organism>
<dbReference type="PANTHER" id="PTHR28557">
    <property type="entry name" value="PROTEIN SLX4IP"/>
    <property type="match status" value="1"/>
</dbReference>
<feature type="region of interest" description="Disordered" evidence="1">
    <location>
        <begin position="237"/>
        <end position="559"/>
    </location>
</feature>
<dbReference type="Pfam" id="PF15744">
    <property type="entry name" value="UPF0492"/>
    <property type="match status" value="1"/>
</dbReference>
<dbReference type="PANTHER" id="PTHR28557:SF1">
    <property type="entry name" value="PROTEIN SLX4IP"/>
    <property type="match status" value="1"/>
</dbReference>
<feature type="compositionally biased region" description="Polar residues" evidence="1">
    <location>
        <begin position="385"/>
        <end position="394"/>
    </location>
</feature>
<protein>
    <recommendedName>
        <fullName evidence="4">Protein SLX4IP</fullName>
    </recommendedName>
</protein>
<dbReference type="Proteomes" id="UP000694546">
    <property type="component" value="Chromosome 15"/>
</dbReference>
<evidence type="ECO:0008006" key="4">
    <source>
        <dbReference type="Google" id="ProtNLM"/>
    </source>
</evidence>
<feature type="compositionally biased region" description="Polar residues" evidence="1">
    <location>
        <begin position="499"/>
        <end position="511"/>
    </location>
</feature>
<proteinExistence type="predicted"/>
<sequence>MAPQKLVIKCGNVAVLVDVHALPLGAREEDTSWLTAEHLEEVAVLVQGAVEQRVKLHAERLHKPAKHRKELLPAKAFSATGTSFNLVANFLKRHYNLRCLVKDRYGELRVFPERGVVCVSCPEDASARPGNPNQAASERGEQSRSEYFSRVGGTQEPLNSSVKTKRSALQKMARHVGVRTEIRGAGSWGAVHTGDTAEGQGVKPWAGGHPGVMEDPGPGKPLGVVEHPVEGGHPEVGGGLGQHPEVGRNPGVGQHPEVGRNPGRHSEVVGNPGVVEGPGQHPKVVEHTGPGQHPKVVEHTGPGQHRKVVEHTGPGQHPMLVEHPEPESVPPEKVSSPAEISVPEQQTRLTSPVDPQVQVVEERRSRKRRNAPSEKEPRARPHGDTASSSQQKLAQKTRGGKRAKAGSVTGEPLTPSAKRTCLGASPGVSPPPQPAIAGSSQASGRDHLPPPPPLPCPPPPSPPPPAVGAKAASTASPGPEETTGEAELLTPGKPASGLPVTSNGTTEQADQNRPAASLRGPSVRPPSPGTAISSRFPLRGQQGRENVARTSRMRRLKRT</sequence>
<evidence type="ECO:0000313" key="2">
    <source>
        <dbReference type="Ensembl" id="ENSGMOP00000058971.1"/>
    </source>
</evidence>
<feature type="region of interest" description="Disordered" evidence="1">
    <location>
        <begin position="123"/>
        <end position="164"/>
    </location>
</feature>
<keyword evidence="3" id="KW-1185">Reference proteome</keyword>
<feature type="compositionally biased region" description="Pro residues" evidence="1">
    <location>
        <begin position="449"/>
        <end position="466"/>
    </location>
</feature>
<reference evidence="2" key="1">
    <citation type="submission" date="2025-08" db="UniProtKB">
        <authorList>
            <consortium name="Ensembl"/>
        </authorList>
    </citation>
    <scope>IDENTIFICATION</scope>
</reference>
<evidence type="ECO:0000256" key="1">
    <source>
        <dbReference type="SAM" id="MobiDB-lite"/>
    </source>
</evidence>
<dbReference type="RefSeq" id="XP_030234469.1">
    <property type="nucleotide sequence ID" value="XM_030378609.1"/>
</dbReference>
<feature type="compositionally biased region" description="Low complexity" evidence="1">
    <location>
        <begin position="268"/>
        <end position="279"/>
    </location>
</feature>
<name>A0A8C5CD56_GADMO</name>
<dbReference type="GeneTree" id="ENSGT00940000173161"/>
<dbReference type="Ensembl" id="ENSGMOT00000034989.1">
    <property type="protein sequence ID" value="ENSGMOP00000058971.1"/>
    <property type="gene ID" value="ENSGMOG00000027995.1"/>
</dbReference>
<feature type="compositionally biased region" description="Basic and acidic residues" evidence="1">
    <location>
        <begin position="371"/>
        <end position="383"/>
    </location>
</feature>
<dbReference type="InterPro" id="IPR031479">
    <property type="entry name" value="SLX4IP"/>
</dbReference>
<dbReference type="RefSeq" id="XP_030234468.1">
    <property type="nucleotide sequence ID" value="XM_030378608.1"/>
</dbReference>
<evidence type="ECO:0000313" key="3">
    <source>
        <dbReference type="Proteomes" id="UP000694546"/>
    </source>
</evidence>
<dbReference type="OrthoDB" id="9933290at2759"/>
<gene>
    <name evidence="2" type="primary">slx4ip</name>
</gene>
<dbReference type="AlphaFoldDB" id="A0A8C5CD56"/>